<dbReference type="GO" id="GO:0008194">
    <property type="term" value="F:UDP-glycosyltransferase activity"/>
    <property type="evidence" value="ECO:0007669"/>
    <property type="project" value="InterPro"/>
</dbReference>
<protein>
    <submittedName>
        <fullName evidence="2">UDP-glycosyltransferase</fullName>
    </submittedName>
</protein>
<dbReference type="Pfam" id="PF00201">
    <property type="entry name" value="UDPGT"/>
    <property type="match status" value="1"/>
</dbReference>
<keyword evidence="1" id="KW-0808">Transferase</keyword>
<evidence type="ECO:0000256" key="1">
    <source>
        <dbReference type="ARBA" id="ARBA00022679"/>
    </source>
</evidence>
<dbReference type="EMBL" id="JH669397">
    <property type="protein sequence ID" value="KAG6465171.1"/>
    <property type="molecule type" value="Genomic_DNA"/>
</dbReference>
<evidence type="ECO:0000313" key="3">
    <source>
        <dbReference type="Proteomes" id="UP000791440"/>
    </source>
</evidence>
<proteinExistence type="predicted"/>
<dbReference type="AlphaFoldDB" id="A0A922D1B5"/>
<gene>
    <name evidence="2" type="ORF">O3G_MSEX014980</name>
</gene>
<dbReference type="Proteomes" id="UP000791440">
    <property type="component" value="Unassembled WGS sequence"/>
</dbReference>
<sequence>MMDKDLLNAFLDAFREIPYDILWKFDGDNLENVPKNVRIQKWFPQRDLL</sequence>
<keyword evidence="3" id="KW-1185">Reference proteome</keyword>
<reference evidence="2" key="1">
    <citation type="journal article" date="2016" name="Insect Biochem. Mol. Biol.">
        <title>Multifaceted biological insights from a draft genome sequence of the tobacco hornworm moth, Manduca sexta.</title>
        <authorList>
            <person name="Kanost M.R."/>
            <person name="Arrese E.L."/>
            <person name="Cao X."/>
            <person name="Chen Y.R."/>
            <person name="Chellapilla S."/>
            <person name="Goldsmith M.R."/>
            <person name="Grosse-Wilde E."/>
            <person name="Heckel D.G."/>
            <person name="Herndon N."/>
            <person name="Jiang H."/>
            <person name="Papanicolaou A."/>
            <person name="Qu J."/>
            <person name="Soulages J.L."/>
            <person name="Vogel H."/>
            <person name="Walters J."/>
            <person name="Waterhouse R.M."/>
            <person name="Ahn S.J."/>
            <person name="Almeida F.C."/>
            <person name="An C."/>
            <person name="Aqrawi P."/>
            <person name="Bretschneider A."/>
            <person name="Bryant W.B."/>
            <person name="Bucks S."/>
            <person name="Chao H."/>
            <person name="Chevignon G."/>
            <person name="Christen J.M."/>
            <person name="Clarke D.F."/>
            <person name="Dittmer N.T."/>
            <person name="Ferguson L.C.F."/>
            <person name="Garavelou S."/>
            <person name="Gordon K.H.J."/>
            <person name="Gunaratna R.T."/>
            <person name="Han Y."/>
            <person name="Hauser F."/>
            <person name="He Y."/>
            <person name="Heidel-Fischer H."/>
            <person name="Hirsh A."/>
            <person name="Hu Y."/>
            <person name="Jiang H."/>
            <person name="Kalra D."/>
            <person name="Klinner C."/>
            <person name="Konig C."/>
            <person name="Kovar C."/>
            <person name="Kroll A.R."/>
            <person name="Kuwar S.S."/>
            <person name="Lee S.L."/>
            <person name="Lehman R."/>
            <person name="Li K."/>
            <person name="Li Z."/>
            <person name="Liang H."/>
            <person name="Lovelace S."/>
            <person name="Lu Z."/>
            <person name="Mansfield J.H."/>
            <person name="McCulloch K.J."/>
            <person name="Mathew T."/>
            <person name="Morton B."/>
            <person name="Muzny D.M."/>
            <person name="Neunemann D."/>
            <person name="Ongeri F."/>
            <person name="Pauchet Y."/>
            <person name="Pu L.L."/>
            <person name="Pyrousis I."/>
            <person name="Rao X.J."/>
            <person name="Redding A."/>
            <person name="Roesel C."/>
            <person name="Sanchez-Gracia A."/>
            <person name="Schaack S."/>
            <person name="Shukla A."/>
            <person name="Tetreau G."/>
            <person name="Wang Y."/>
            <person name="Xiong G.H."/>
            <person name="Traut W."/>
            <person name="Walsh T.K."/>
            <person name="Worley K.C."/>
            <person name="Wu D."/>
            <person name="Wu W."/>
            <person name="Wu Y.Q."/>
            <person name="Zhang X."/>
            <person name="Zou Z."/>
            <person name="Zucker H."/>
            <person name="Briscoe A.D."/>
            <person name="Burmester T."/>
            <person name="Clem R.J."/>
            <person name="Feyereisen R."/>
            <person name="Grimmelikhuijzen C.J.P."/>
            <person name="Hamodrakas S.J."/>
            <person name="Hansson B.S."/>
            <person name="Huguet E."/>
            <person name="Jermiin L.S."/>
            <person name="Lan Q."/>
            <person name="Lehman H.K."/>
            <person name="Lorenzen M."/>
            <person name="Merzendorfer H."/>
            <person name="Michalopoulos I."/>
            <person name="Morton D.B."/>
            <person name="Muthukrishnan S."/>
            <person name="Oakeshott J.G."/>
            <person name="Palmer W."/>
            <person name="Park Y."/>
            <person name="Passarelli A.L."/>
            <person name="Rozas J."/>
            <person name="Schwartz L.M."/>
            <person name="Smith W."/>
            <person name="Southgate A."/>
            <person name="Vilcinskas A."/>
            <person name="Vogt R."/>
            <person name="Wang P."/>
            <person name="Werren J."/>
            <person name="Yu X.Q."/>
            <person name="Zhou J.J."/>
            <person name="Brown S.J."/>
            <person name="Scherer S.E."/>
            <person name="Richards S."/>
            <person name="Blissard G.W."/>
        </authorList>
    </citation>
    <scope>NUCLEOTIDE SEQUENCE</scope>
</reference>
<feature type="non-terminal residue" evidence="2">
    <location>
        <position position="49"/>
    </location>
</feature>
<accession>A0A922D1B5</accession>
<reference evidence="2" key="2">
    <citation type="submission" date="2020-12" db="EMBL/GenBank/DDBJ databases">
        <authorList>
            <person name="Kanost M."/>
        </authorList>
    </citation>
    <scope>NUCLEOTIDE SEQUENCE</scope>
</reference>
<dbReference type="InterPro" id="IPR002213">
    <property type="entry name" value="UDP_glucos_trans"/>
</dbReference>
<organism evidence="2 3">
    <name type="scientific">Manduca sexta</name>
    <name type="common">Tobacco hawkmoth</name>
    <name type="synonym">Tobacco hornworm</name>
    <dbReference type="NCBI Taxonomy" id="7130"/>
    <lineage>
        <taxon>Eukaryota</taxon>
        <taxon>Metazoa</taxon>
        <taxon>Ecdysozoa</taxon>
        <taxon>Arthropoda</taxon>
        <taxon>Hexapoda</taxon>
        <taxon>Insecta</taxon>
        <taxon>Pterygota</taxon>
        <taxon>Neoptera</taxon>
        <taxon>Endopterygota</taxon>
        <taxon>Lepidoptera</taxon>
        <taxon>Glossata</taxon>
        <taxon>Ditrysia</taxon>
        <taxon>Bombycoidea</taxon>
        <taxon>Sphingidae</taxon>
        <taxon>Sphinginae</taxon>
        <taxon>Sphingini</taxon>
        <taxon>Manduca</taxon>
    </lineage>
</organism>
<name>A0A922D1B5_MANSE</name>
<comment type="caution">
    <text evidence="2">The sequence shown here is derived from an EMBL/GenBank/DDBJ whole genome shotgun (WGS) entry which is preliminary data.</text>
</comment>
<evidence type="ECO:0000313" key="2">
    <source>
        <dbReference type="EMBL" id="KAG6465171.1"/>
    </source>
</evidence>